<evidence type="ECO:0000313" key="2">
    <source>
        <dbReference type="EMBL" id="KAG4412000.1"/>
    </source>
</evidence>
<accession>A0A8H7W000</accession>
<comment type="caution">
    <text evidence="2">The sequence shown here is derived from an EMBL/GenBank/DDBJ whole genome shotgun (WGS) entry which is preliminary data.</text>
</comment>
<protein>
    <submittedName>
        <fullName evidence="2">Uncharacterized protein</fullName>
    </submittedName>
</protein>
<dbReference type="Proteomes" id="UP000664132">
    <property type="component" value="Unassembled WGS sequence"/>
</dbReference>
<organism evidence="2 3">
    <name type="scientific">Cadophora malorum</name>
    <dbReference type="NCBI Taxonomy" id="108018"/>
    <lineage>
        <taxon>Eukaryota</taxon>
        <taxon>Fungi</taxon>
        <taxon>Dikarya</taxon>
        <taxon>Ascomycota</taxon>
        <taxon>Pezizomycotina</taxon>
        <taxon>Leotiomycetes</taxon>
        <taxon>Helotiales</taxon>
        <taxon>Ploettnerulaceae</taxon>
        <taxon>Cadophora</taxon>
    </lineage>
</organism>
<dbReference type="InterPro" id="IPR045087">
    <property type="entry name" value="Cu-oxidase_fam"/>
</dbReference>
<dbReference type="EMBL" id="JAFJYH010000418">
    <property type="protein sequence ID" value="KAG4412000.1"/>
    <property type="molecule type" value="Genomic_DNA"/>
</dbReference>
<evidence type="ECO:0000256" key="1">
    <source>
        <dbReference type="ARBA" id="ARBA00010609"/>
    </source>
</evidence>
<gene>
    <name evidence="2" type="ORF">IFR04_014861</name>
</gene>
<dbReference type="OrthoDB" id="262547at2759"/>
<dbReference type="Gene3D" id="2.60.40.420">
    <property type="entry name" value="Cupredoxins - blue copper proteins"/>
    <property type="match status" value="2"/>
</dbReference>
<sequence>MNVEARKYRFRLLDAAVSRTFKIYLIASGAPDVRIPFTVAGADAGFLDHPVNTTDLVISMAERWEIIIDFEAYKGQNITVMNERNFQVNDDFPETDKVMRFVVAEDKTSDAGNGPLPAHLADLALPEAHPIVDQNFTFGRTNGQWTINGVAFIIVQNRILANPGQGKVQRWRFTNRSNGKFSR</sequence>
<dbReference type="PANTHER" id="PTHR48267">
    <property type="entry name" value="CUPREDOXIN SUPERFAMILY PROTEIN"/>
    <property type="match status" value="1"/>
</dbReference>
<keyword evidence="3" id="KW-1185">Reference proteome</keyword>
<reference evidence="2" key="1">
    <citation type="submission" date="2021-02" db="EMBL/GenBank/DDBJ databases">
        <title>Genome sequence Cadophora malorum strain M34.</title>
        <authorList>
            <person name="Stefanovic E."/>
            <person name="Vu D."/>
            <person name="Scully C."/>
            <person name="Dijksterhuis J."/>
            <person name="Roader J."/>
            <person name="Houbraken J."/>
        </authorList>
    </citation>
    <scope>NUCLEOTIDE SEQUENCE</scope>
    <source>
        <strain evidence="2">M34</strain>
    </source>
</reference>
<dbReference type="PANTHER" id="PTHR48267:SF1">
    <property type="entry name" value="BILIRUBIN OXIDASE"/>
    <property type="match status" value="1"/>
</dbReference>
<proteinExistence type="inferred from homology"/>
<dbReference type="SUPFAM" id="SSF49503">
    <property type="entry name" value="Cupredoxins"/>
    <property type="match status" value="2"/>
</dbReference>
<comment type="similarity">
    <text evidence="1">Belongs to the multicopper oxidase family.</text>
</comment>
<name>A0A8H7W000_9HELO</name>
<evidence type="ECO:0000313" key="3">
    <source>
        <dbReference type="Proteomes" id="UP000664132"/>
    </source>
</evidence>
<dbReference type="InterPro" id="IPR008972">
    <property type="entry name" value="Cupredoxin"/>
</dbReference>
<dbReference type="AlphaFoldDB" id="A0A8H7W000"/>